<comment type="caution">
    <text evidence="2">The sequence shown here is derived from an EMBL/GenBank/DDBJ whole genome shotgun (WGS) entry which is preliminary data.</text>
</comment>
<reference evidence="3" key="1">
    <citation type="journal article" date="2019" name="Int. J. Syst. Evol. Microbiol.">
        <title>The Global Catalogue of Microorganisms (GCM) 10K type strain sequencing project: providing services to taxonomists for standard genome sequencing and annotation.</title>
        <authorList>
            <consortium name="The Broad Institute Genomics Platform"/>
            <consortium name="The Broad Institute Genome Sequencing Center for Infectious Disease"/>
            <person name="Wu L."/>
            <person name="Ma J."/>
        </authorList>
    </citation>
    <scope>NUCLEOTIDE SEQUENCE [LARGE SCALE GENOMIC DNA]</scope>
    <source>
        <strain evidence="3">JCM 13501</strain>
    </source>
</reference>
<protein>
    <recommendedName>
        <fullName evidence="4">Phosphotransferase system, HPr-related protein</fullName>
    </recommendedName>
</protein>
<evidence type="ECO:0000313" key="2">
    <source>
        <dbReference type="EMBL" id="GGM15357.1"/>
    </source>
</evidence>
<organism evidence="2 3">
    <name type="scientific">Pseudomonas asuensis</name>
    <dbReference type="NCBI Taxonomy" id="1825787"/>
    <lineage>
        <taxon>Bacteria</taxon>
        <taxon>Pseudomonadati</taxon>
        <taxon>Pseudomonadota</taxon>
        <taxon>Gammaproteobacteria</taxon>
        <taxon>Pseudomonadales</taxon>
        <taxon>Pseudomonadaceae</taxon>
        <taxon>Pseudomonas</taxon>
    </lineage>
</organism>
<proteinExistence type="predicted"/>
<feature type="region of interest" description="Disordered" evidence="1">
    <location>
        <begin position="30"/>
        <end position="51"/>
    </location>
</feature>
<feature type="region of interest" description="Disordered" evidence="1">
    <location>
        <begin position="155"/>
        <end position="205"/>
    </location>
</feature>
<dbReference type="EMBL" id="BMNW01000005">
    <property type="protein sequence ID" value="GGM15357.1"/>
    <property type="molecule type" value="Genomic_DNA"/>
</dbReference>
<accession>A0ABQ2GWM5</accession>
<feature type="region of interest" description="Disordered" evidence="1">
    <location>
        <begin position="67"/>
        <end position="128"/>
    </location>
</feature>
<gene>
    <name evidence="2" type="ORF">GCM10009425_27840</name>
</gene>
<dbReference type="Proteomes" id="UP000616499">
    <property type="component" value="Unassembled WGS sequence"/>
</dbReference>
<name>A0ABQ2GWM5_9PSED</name>
<evidence type="ECO:0000313" key="3">
    <source>
        <dbReference type="Proteomes" id="UP000616499"/>
    </source>
</evidence>
<evidence type="ECO:0000256" key="1">
    <source>
        <dbReference type="SAM" id="MobiDB-lite"/>
    </source>
</evidence>
<sequence>MNKGIPSSKWGHTNMTQLYGIAESLEETLMKKPDMNRDPLPIDDNEDRMGGMQELDFNDELFHGKDRGQQTEEDYEGQFPPERVSEAGMTEGETVDHHVTMDDMAPETLLDDSGARNPDEYGDAWPVDKELTVVSDRDIGGGVGMDEAEMGRVLPLDGEKWDGNPDEVNEADQRRAENSADLDATDLDIEQPADDFDLDEKKPGH</sequence>
<keyword evidence="3" id="KW-1185">Reference proteome</keyword>
<evidence type="ECO:0008006" key="4">
    <source>
        <dbReference type="Google" id="ProtNLM"/>
    </source>
</evidence>
<feature type="compositionally biased region" description="Acidic residues" evidence="1">
    <location>
        <begin position="183"/>
        <end position="198"/>
    </location>
</feature>